<sequence length="83" mass="9553">MPSTSKSQMGSLPEKSEQNPKEYCNVIFSTTSEIELTDHEKEKDQIERLMYGTEVVARAEAQIVEKVEHKIVERVEIQTLSRN</sequence>
<keyword evidence="3" id="KW-1185">Reference proteome</keyword>
<dbReference type="EMBL" id="QGKV02000832">
    <property type="protein sequence ID" value="KAF3543230.1"/>
    <property type="molecule type" value="Genomic_DNA"/>
</dbReference>
<name>A0ABQ7BUI6_BRACR</name>
<feature type="region of interest" description="Disordered" evidence="1">
    <location>
        <begin position="1"/>
        <end position="21"/>
    </location>
</feature>
<protein>
    <submittedName>
        <fullName evidence="2">Uncharacterized protein</fullName>
    </submittedName>
</protein>
<comment type="caution">
    <text evidence="2">The sequence shown here is derived from an EMBL/GenBank/DDBJ whole genome shotgun (WGS) entry which is preliminary data.</text>
</comment>
<evidence type="ECO:0000313" key="2">
    <source>
        <dbReference type="EMBL" id="KAF3543230.1"/>
    </source>
</evidence>
<organism evidence="2 3">
    <name type="scientific">Brassica cretica</name>
    <name type="common">Mustard</name>
    <dbReference type="NCBI Taxonomy" id="69181"/>
    <lineage>
        <taxon>Eukaryota</taxon>
        <taxon>Viridiplantae</taxon>
        <taxon>Streptophyta</taxon>
        <taxon>Embryophyta</taxon>
        <taxon>Tracheophyta</taxon>
        <taxon>Spermatophyta</taxon>
        <taxon>Magnoliopsida</taxon>
        <taxon>eudicotyledons</taxon>
        <taxon>Gunneridae</taxon>
        <taxon>Pentapetalae</taxon>
        <taxon>rosids</taxon>
        <taxon>malvids</taxon>
        <taxon>Brassicales</taxon>
        <taxon>Brassicaceae</taxon>
        <taxon>Brassiceae</taxon>
        <taxon>Brassica</taxon>
    </lineage>
</organism>
<gene>
    <name evidence="2" type="ORF">DY000_02006478</name>
</gene>
<evidence type="ECO:0000256" key="1">
    <source>
        <dbReference type="SAM" id="MobiDB-lite"/>
    </source>
</evidence>
<feature type="compositionally biased region" description="Polar residues" evidence="1">
    <location>
        <begin position="1"/>
        <end position="10"/>
    </location>
</feature>
<accession>A0ABQ7BUI6</accession>
<dbReference type="Proteomes" id="UP000266723">
    <property type="component" value="Unassembled WGS sequence"/>
</dbReference>
<reference evidence="2 3" key="1">
    <citation type="journal article" date="2020" name="BMC Genomics">
        <title>Intraspecific diversification of the crop wild relative Brassica cretica Lam. using demographic model selection.</title>
        <authorList>
            <person name="Kioukis A."/>
            <person name="Michalopoulou V.A."/>
            <person name="Briers L."/>
            <person name="Pirintsos S."/>
            <person name="Studholme D.J."/>
            <person name="Pavlidis P."/>
            <person name="Sarris P.F."/>
        </authorList>
    </citation>
    <scope>NUCLEOTIDE SEQUENCE [LARGE SCALE GENOMIC DNA]</scope>
    <source>
        <strain evidence="3">cv. PFS-1207/04</strain>
    </source>
</reference>
<evidence type="ECO:0000313" key="3">
    <source>
        <dbReference type="Proteomes" id="UP000266723"/>
    </source>
</evidence>
<proteinExistence type="predicted"/>